<sequence length="109" mass="12052">MQGNRLAANSCNEEARGQQQAAEEPLQTQTAGQERNVMQGSTVATEAKTEGLHNLPEENMLGAVGTETKNRPEAVGMGVDGKCKQRRRRRDEDHVLLKEGKNFKRCMLS</sequence>
<feature type="region of interest" description="Disordered" evidence="1">
    <location>
        <begin position="1"/>
        <end position="90"/>
    </location>
</feature>
<gene>
    <name evidence="2" type="ORF">EXN66_Car000096</name>
</gene>
<reference evidence="2 3" key="1">
    <citation type="submission" date="2019-02" db="EMBL/GenBank/DDBJ databases">
        <title>Opniocepnalus argus genome.</title>
        <authorList>
            <person name="Zhou C."/>
            <person name="Xiao S."/>
        </authorList>
    </citation>
    <scope>NUCLEOTIDE SEQUENCE [LARGE SCALE GENOMIC DNA]</scope>
    <source>
        <strain evidence="2">OARG1902GOOAL</strain>
        <tissue evidence="2">Muscle</tissue>
    </source>
</reference>
<dbReference type="AlphaFoldDB" id="A0A6G1QWL8"/>
<organism evidence="2 3">
    <name type="scientific">Channa argus</name>
    <name type="common">Northern snakehead</name>
    <name type="synonym">Ophicephalus argus</name>
    <dbReference type="NCBI Taxonomy" id="215402"/>
    <lineage>
        <taxon>Eukaryota</taxon>
        <taxon>Metazoa</taxon>
        <taxon>Chordata</taxon>
        <taxon>Craniata</taxon>
        <taxon>Vertebrata</taxon>
        <taxon>Euteleostomi</taxon>
        <taxon>Actinopterygii</taxon>
        <taxon>Neopterygii</taxon>
        <taxon>Teleostei</taxon>
        <taxon>Neoteleostei</taxon>
        <taxon>Acanthomorphata</taxon>
        <taxon>Anabantaria</taxon>
        <taxon>Anabantiformes</taxon>
        <taxon>Channoidei</taxon>
        <taxon>Channidae</taxon>
        <taxon>Channa</taxon>
    </lineage>
</organism>
<keyword evidence="3" id="KW-1185">Reference proteome</keyword>
<evidence type="ECO:0000313" key="2">
    <source>
        <dbReference type="EMBL" id="KAF3706925.1"/>
    </source>
</evidence>
<reference evidence="3" key="2">
    <citation type="submission" date="2019-02" db="EMBL/GenBank/DDBJ databases">
        <title>Opniocepnalus argus Var Kimnra genome.</title>
        <authorList>
            <person name="Zhou C."/>
            <person name="Xiao S."/>
        </authorList>
    </citation>
    <scope>NUCLEOTIDE SEQUENCE [LARGE SCALE GENOMIC DNA]</scope>
</reference>
<feature type="compositionally biased region" description="Polar residues" evidence="1">
    <location>
        <begin position="1"/>
        <end position="12"/>
    </location>
</feature>
<dbReference type="EMBL" id="CM015712">
    <property type="protein sequence ID" value="KAF3706925.1"/>
    <property type="molecule type" value="Genomic_DNA"/>
</dbReference>
<proteinExistence type="predicted"/>
<evidence type="ECO:0000256" key="1">
    <source>
        <dbReference type="SAM" id="MobiDB-lite"/>
    </source>
</evidence>
<accession>A0A6G1QWL8</accession>
<evidence type="ECO:0000313" key="3">
    <source>
        <dbReference type="Proteomes" id="UP000503349"/>
    </source>
</evidence>
<protein>
    <submittedName>
        <fullName evidence="2">Uncharacterized protein</fullName>
    </submittedName>
</protein>
<dbReference type="Proteomes" id="UP000503349">
    <property type="component" value="Chromosome 1"/>
</dbReference>
<name>A0A6G1QWL8_CHAAH</name>
<feature type="compositionally biased region" description="Polar residues" evidence="1">
    <location>
        <begin position="26"/>
        <end position="44"/>
    </location>
</feature>